<reference evidence="2" key="1">
    <citation type="journal article" date="2020" name="Nature">
        <title>Giant virus diversity and host interactions through global metagenomics.</title>
        <authorList>
            <person name="Schulz F."/>
            <person name="Roux S."/>
            <person name="Paez-Espino D."/>
            <person name="Jungbluth S."/>
            <person name="Walsh D.A."/>
            <person name="Denef V.J."/>
            <person name="McMahon K.D."/>
            <person name="Konstantinidis K.T."/>
            <person name="Eloe-Fadrosh E.A."/>
            <person name="Kyrpides N.C."/>
            <person name="Woyke T."/>
        </authorList>
    </citation>
    <scope>NUCLEOTIDE SEQUENCE</scope>
    <source>
        <strain evidence="2">GVMAG-M-3300023184-13</strain>
    </source>
</reference>
<evidence type="ECO:0000313" key="2">
    <source>
        <dbReference type="EMBL" id="QHT81616.1"/>
    </source>
</evidence>
<protein>
    <submittedName>
        <fullName evidence="2">Uncharacterized protein</fullName>
    </submittedName>
</protein>
<dbReference type="EMBL" id="MN739986">
    <property type="protein sequence ID" value="QHT81616.1"/>
    <property type="molecule type" value="Genomic_DNA"/>
</dbReference>
<keyword evidence="1" id="KW-0812">Transmembrane</keyword>
<sequence>MNFIKQNYQTLIIIFSIVCVAIFTYILYKWLSKGFRPINEGFMFLPELNLKFPISTSPSTSPSTSLSTNISYQIPIPANQLQDNQLRDLDTDIIRNVRVLANFSKTDELDFYQMYTIIKLLKGNYTFPYDPSTITPTYLTNSQNTIELSSGAIKNADLELYTRIKLELISALNKLIIENDLYTKYHNYVFFKIIGSNLISIDSISSPSSPSSPTPSPSQNWIFSIKIGREYKYIQFTLYFDIDVMQDGSNCVINVNKVEILGIPIPNDTTFHSNQHTTDMPELTQDTSNTDTDIMPYGEGMFKQADTKFIDLMEVSDMSPNYFDNDSLSAKIEDKIMAQSKDVYFNSHKCFSLINGKSKELPEYKWPAFCESYHPEVNQNGIWDAPCQLDSDCPFYKANKNYPNEFGKCDKETGKCQMPQGIIPIGFTKYAKQEADCYNCGMDTLSNKCCSRQADDINAENVPYKSPDYIFENDFQLRKQNIKIIEDNGLHVNPSI</sequence>
<keyword evidence="1" id="KW-0472">Membrane</keyword>
<organism evidence="2">
    <name type="scientific">viral metagenome</name>
    <dbReference type="NCBI Taxonomy" id="1070528"/>
    <lineage>
        <taxon>unclassified sequences</taxon>
        <taxon>metagenomes</taxon>
        <taxon>organismal metagenomes</taxon>
    </lineage>
</organism>
<keyword evidence="1" id="KW-1133">Transmembrane helix</keyword>
<evidence type="ECO:0000256" key="1">
    <source>
        <dbReference type="SAM" id="Phobius"/>
    </source>
</evidence>
<accession>A0A6C0HN85</accession>
<name>A0A6C0HN85_9ZZZZ</name>
<feature type="transmembrane region" description="Helical" evidence="1">
    <location>
        <begin position="12"/>
        <end position="31"/>
    </location>
</feature>
<dbReference type="AlphaFoldDB" id="A0A6C0HN85"/>
<proteinExistence type="predicted"/>